<accession>A0A078H1E2</accession>
<dbReference type="Gramene" id="CDY30588">
    <property type="protein sequence ID" value="CDY30588"/>
    <property type="gene ID" value="GSBRNA2T00045863001"/>
</dbReference>
<evidence type="ECO:0000313" key="2">
    <source>
        <dbReference type="EMBL" id="CDY30588.1"/>
    </source>
</evidence>
<dbReference type="PaxDb" id="3708-A0A078H1E2"/>
<dbReference type="GO" id="GO:0005737">
    <property type="term" value="C:cytoplasm"/>
    <property type="evidence" value="ECO:0000318"/>
    <property type="project" value="GO_Central"/>
</dbReference>
<dbReference type="STRING" id="3708.A0A078H1E2"/>
<proteinExistence type="predicted"/>
<dbReference type="OMA" id="CGYANEC"/>
<evidence type="ECO:0000313" key="3">
    <source>
        <dbReference type="Proteomes" id="UP000028999"/>
    </source>
</evidence>
<evidence type="ECO:0000313" key="1">
    <source>
        <dbReference type="EMBL" id="CAF2046479.1"/>
    </source>
</evidence>
<reference evidence="1" key="3">
    <citation type="submission" date="2021-01" db="EMBL/GenBank/DDBJ databases">
        <authorList>
            <consortium name="Genoscope - CEA"/>
            <person name="William W."/>
        </authorList>
    </citation>
    <scope>NUCLEOTIDE SEQUENCE</scope>
</reference>
<sequence length="181" mass="20430">MGYSLATSGDLLFTGSDSKNIRVWKIRVWKILSKDSSSRKSCLKTKAVWLKLWFLQQTRYSPDIETGRSVFGKSCLKTRAFSVWQVNQNGSRLRQDFRVTIGGKELKSKQGLYFDDKPRSQSQASHRIASGVTVWYSFVACHMSSSCGYANECLKVFASYSSCFSVLSLDIFCKLKGKIIG</sequence>
<gene>
    <name evidence="2" type="primary">BnaAnng03630D</name>
    <name evidence="1" type="ORF">DARMORV10_A09P43400.1</name>
    <name evidence="2" type="ORF">GSBRNA2T00045863001</name>
</gene>
<dbReference type="Proteomes" id="UP000028999">
    <property type="component" value="Unassembled WGS sequence"/>
</dbReference>
<keyword evidence="3" id="KW-1185">Reference proteome</keyword>
<dbReference type="AlphaFoldDB" id="A0A078H1E2"/>
<dbReference type="EMBL" id="HG994363">
    <property type="protein sequence ID" value="CAF2046479.1"/>
    <property type="molecule type" value="Genomic_DNA"/>
</dbReference>
<reference evidence="2 3" key="1">
    <citation type="journal article" date="2014" name="Science">
        <title>Plant genetics. Early allopolyploid evolution in the post-Neolithic Brassica napus oilseed genome.</title>
        <authorList>
            <person name="Chalhoub B."/>
            <person name="Denoeud F."/>
            <person name="Liu S."/>
            <person name="Parkin I.A."/>
            <person name="Tang H."/>
            <person name="Wang X."/>
            <person name="Chiquet J."/>
            <person name="Belcram H."/>
            <person name="Tong C."/>
            <person name="Samans B."/>
            <person name="Correa M."/>
            <person name="Da Silva C."/>
            <person name="Just J."/>
            <person name="Falentin C."/>
            <person name="Koh C.S."/>
            <person name="Le Clainche I."/>
            <person name="Bernard M."/>
            <person name="Bento P."/>
            <person name="Noel B."/>
            <person name="Labadie K."/>
            <person name="Alberti A."/>
            <person name="Charles M."/>
            <person name="Arnaud D."/>
            <person name="Guo H."/>
            <person name="Daviaud C."/>
            <person name="Alamery S."/>
            <person name="Jabbari K."/>
            <person name="Zhao M."/>
            <person name="Edger P.P."/>
            <person name="Chelaifa H."/>
            <person name="Tack D."/>
            <person name="Lassalle G."/>
            <person name="Mestiri I."/>
            <person name="Schnel N."/>
            <person name="Le Paslier M.C."/>
            <person name="Fan G."/>
            <person name="Renault V."/>
            <person name="Bayer P.E."/>
            <person name="Golicz A.A."/>
            <person name="Manoli S."/>
            <person name="Lee T.H."/>
            <person name="Thi V.H."/>
            <person name="Chalabi S."/>
            <person name="Hu Q."/>
            <person name="Fan C."/>
            <person name="Tollenaere R."/>
            <person name="Lu Y."/>
            <person name="Battail C."/>
            <person name="Shen J."/>
            <person name="Sidebottom C.H."/>
            <person name="Wang X."/>
            <person name="Canaguier A."/>
            <person name="Chauveau A."/>
            <person name="Berard A."/>
            <person name="Deniot G."/>
            <person name="Guan M."/>
            <person name="Liu Z."/>
            <person name="Sun F."/>
            <person name="Lim Y.P."/>
            <person name="Lyons E."/>
            <person name="Town C.D."/>
            <person name="Bancroft I."/>
            <person name="Wang X."/>
            <person name="Meng J."/>
            <person name="Ma J."/>
            <person name="Pires J.C."/>
            <person name="King G.J."/>
            <person name="Brunel D."/>
            <person name="Delourme R."/>
            <person name="Renard M."/>
            <person name="Aury J.M."/>
            <person name="Adams K.L."/>
            <person name="Batley J."/>
            <person name="Snowdon R.J."/>
            <person name="Tost J."/>
            <person name="Edwards D."/>
            <person name="Zhou Y."/>
            <person name="Hua W."/>
            <person name="Sharpe A.G."/>
            <person name="Paterson A.H."/>
            <person name="Guan C."/>
            <person name="Wincker P."/>
        </authorList>
    </citation>
    <scope>NUCLEOTIDE SEQUENCE [LARGE SCALE GENOMIC DNA]</scope>
    <source>
        <strain evidence="3">cv. Darmor-bzh</strain>
    </source>
</reference>
<dbReference type="Proteomes" id="UP001295469">
    <property type="component" value="Chromosome A09"/>
</dbReference>
<protein>
    <submittedName>
        <fullName evidence="1">(rape) hypothetical protein</fullName>
    </submittedName>
    <submittedName>
        <fullName evidence="2">BnaAnng03630D protein</fullName>
    </submittedName>
</protein>
<dbReference type="EMBL" id="LK032256">
    <property type="protein sequence ID" value="CDY30588.1"/>
    <property type="molecule type" value="Genomic_DNA"/>
</dbReference>
<reference evidence="2" key="2">
    <citation type="submission" date="2014-06" db="EMBL/GenBank/DDBJ databases">
        <authorList>
            <person name="Genoscope - CEA"/>
        </authorList>
    </citation>
    <scope>NUCLEOTIDE SEQUENCE</scope>
</reference>
<organism evidence="2 3">
    <name type="scientific">Brassica napus</name>
    <name type="common">Rape</name>
    <dbReference type="NCBI Taxonomy" id="3708"/>
    <lineage>
        <taxon>Eukaryota</taxon>
        <taxon>Viridiplantae</taxon>
        <taxon>Streptophyta</taxon>
        <taxon>Embryophyta</taxon>
        <taxon>Tracheophyta</taxon>
        <taxon>Spermatophyta</taxon>
        <taxon>Magnoliopsida</taxon>
        <taxon>eudicotyledons</taxon>
        <taxon>Gunneridae</taxon>
        <taxon>Pentapetalae</taxon>
        <taxon>rosids</taxon>
        <taxon>malvids</taxon>
        <taxon>Brassicales</taxon>
        <taxon>Brassicaceae</taxon>
        <taxon>Brassiceae</taxon>
        <taxon>Brassica</taxon>
    </lineage>
</organism>
<dbReference type="GO" id="GO:0005634">
    <property type="term" value="C:nucleus"/>
    <property type="evidence" value="ECO:0000318"/>
    <property type="project" value="GO_Central"/>
</dbReference>
<name>A0A078H1E2_BRANA</name>
<dbReference type="GO" id="GO:0009846">
    <property type="term" value="P:pollen germination"/>
    <property type="evidence" value="ECO:0000318"/>
    <property type="project" value="GO_Central"/>
</dbReference>